<comment type="caution">
    <text evidence="2">The sequence shown here is derived from an EMBL/GenBank/DDBJ whole genome shotgun (WGS) entry which is preliminary data.</text>
</comment>
<dbReference type="EMBL" id="ABAZXH010000001">
    <property type="protein sequence ID" value="EHR3605244.1"/>
    <property type="molecule type" value="Genomic_DNA"/>
</dbReference>
<reference evidence="2" key="1">
    <citation type="submission" date="2021-09" db="EMBL/GenBank/DDBJ databases">
        <authorList>
            <consortium name="GenomeTrakr network: Whole genome sequencing for foodborne pathogen traceback"/>
        </authorList>
    </citation>
    <scope>NUCLEOTIDE SEQUENCE</scope>
    <source>
        <strain evidence="2">RM4887</strain>
        <strain evidence="1">RM7481</strain>
    </source>
</reference>
<name>A0A9P2QUX2_ECOLX</name>
<dbReference type="Proteomes" id="UP000695419">
    <property type="component" value="Unassembled WGS sequence"/>
</dbReference>
<evidence type="ECO:0000313" key="3">
    <source>
        <dbReference type="Proteomes" id="UP000824725"/>
    </source>
</evidence>
<dbReference type="RefSeq" id="WP_000997747.1">
    <property type="nucleotide sequence ID" value="NZ_CP015831.1"/>
</dbReference>
<dbReference type="Proteomes" id="UP000824725">
    <property type="component" value="Unassembled WGS sequence"/>
</dbReference>
<dbReference type="EMBL" id="ABCGCG010000001">
    <property type="protein sequence ID" value="EIA9697666.1"/>
    <property type="molecule type" value="Genomic_DNA"/>
</dbReference>
<proteinExistence type="predicted"/>
<sequence>MNDGVMLDSDVIAGLEWLASTQENKQHFYQRLAKAQQFYIATTQKAANFGKQFDPEWYGSDVVAGYFAQAKSLIDNRRSYEVTNASNIIPWVKQLGVCAKSLDRITGARDRAIRMLKNTTVLPDTALLELVLAGNYASEGYEVEFIPEQKGIAKTPEFRCRLGDGDYFFVECKRLQKGPYVKQEILQHHIRSHLAELHIKSKKMNVWTDVTYLCEVKDAPENYIISHLKNFKGVFYEWNDDYGKGTIRPANLNLIREDITENGSLLVNTKLARLIKGSPLEDENYQVVAMGRPDERDSRFITKVKLASLITWRCINEKSFDARSRHVTKTLAEIDNQLLDYGLGVGHIALDVDIQKDVADKRREKNYAAIVNFEQKSKIVRLNVHYLVPRIDENSAWMVDETADDFFTHDLVKYVIPLTKIFPEAEVFENDQPGWHQN</sequence>
<organism evidence="2 3">
    <name type="scientific">Escherichia coli O157</name>
    <dbReference type="NCBI Taxonomy" id="1045010"/>
    <lineage>
        <taxon>Bacteria</taxon>
        <taxon>Pseudomonadati</taxon>
        <taxon>Pseudomonadota</taxon>
        <taxon>Gammaproteobacteria</taxon>
        <taxon>Enterobacterales</taxon>
        <taxon>Enterobacteriaceae</taxon>
        <taxon>Escherichia</taxon>
    </lineage>
</organism>
<protein>
    <submittedName>
        <fullName evidence="2">Uncharacterized protein</fullName>
    </submittedName>
</protein>
<evidence type="ECO:0000313" key="1">
    <source>
        <dbReference type="EMBL" id="EHR3605244.1"/>
    </source>
</evidence>
<dbReference type="AlphaFoldDB" id="A0A9P2QUX2"/>
<evidence type="ECO:0000313" key="2">
    <source>
        <dbReference type="EMBL" id="EIA9697666.1"/>
    </source>
</evidence>
<accession>A0A9P2QUX2</accession>
<gene>
    <name evidence="2" type="ORF">K7324_000317</name>
    <name evidence="1" type="ORF">KTM58_000318</name>
</gene>